<dbReference type="PRINTS" id="PR01806">
    <property type="entry name" value="VIRFACTRMVIN"/>
</dbReference>
<keyword evidence="6 10" id="KW-1133">Transmembrane helix</keyword>
<feature type="transmembrane region" description="Helical" evidence="10">
    <location>
        <begin position="205"/>
        <end position="226"/>
    </location>
</feature>
<evidence type="ECO:0000313" key="13">
    <source>
        <dbReference type="EMBL" id="PLR15697.1"/>
    </source>
</evidence>
<feature type="transmembrane region" description="Helical" evidence="10">
    <location>
        <begin position="174"/>
        <end position="193"/>
    </location>
</feature>
<dbReference type="KEGG" id="cfh:C1707_06090"/>
<evidence type="ECO:0000256" key="7">
    <source>
        <dbReference type="ARBA" id="ARBA00023136"/>
    </source>
</evidence>
<dbReference type="EMBL" id="PJRQ01000022">
    <property type="protein sequence ID" value="PLR15697.1"/>
    <property type="molecule type" value="Genomic_DNA"/>
</dbReference>
<dbReference type="PANTHER" id="PTHR47019:SF1">
    <property type="entry name" value="LIPID II FLIPPASE MURJ"/>
    <property type="match status" value="1"/>
</dbReference>
<evidence type="ECO:0000256" key="4">
    <source>
        <dbReference type="ARBA" id="ARBA00022960"/>
    </source>
</evidence>
<keyword evidence="4 10" id="KW-0133">Cell shape</keyword>
<evidence type="ECO:0000256" key="5">
    <source>
        <dbReference type="ARBA" id="ARBA00022984"/>
    </source>
</evidence>
<dbReference type="GO" id="GO:0015648">
    <property type="term" value="F:lipid-linked peptidoglycan transporter activity"/>
    <property type="evidence" value="ECO:0007669"/>
    <property type="project" value="UniProtKB-UniRule"/>
</dbReference>
<evidence type="ECO:0000313" key="14">
    <source>
        <dbReference type="Proteomes" id="UP000234483"/>
    </source>
</evidence>
<dbReference type="InterPro" id="IPR051050">
    <property type="entry name" value="Lipid_II_flippase_MurJ/MviN"/>
</dbReference>
<evidence type="ECO:0000256" key="11">
    <source>
        <dbReference type="SAM" id="MobiDB-lite"/>
    </source>
</evidence>
<feature type="transmembrane region" description="Helical" evidence="10">
    <location>
        <begin position="135"/>
        <end position="154"/>
    </location>
</feature>
<comment type="similarity">
    <text evidence="9 10">Belongs to the MurJ/MviN family.</text>
</comment>
<comment type="function">
    <text evidence="8 10">Involved in peptidoglycan biosynthesis. Transports lipid-linked peptidoglycan precursors from the inner to the outer leaflet of the cytoplasmic membrane.</text>
</comment>
<proteinExistence type="inferred from homology"/>
<comment type="pathway">
    <text evidence="10">Cell wall biogenesis; peptidoglycan biosynthesis.</text>
</comment>
<accession>A0A2N5CTP7</accession>
<dbReference type="AlphaFoldDB" id="A0A2N5CTP7"/>
<dbReference type="GO" id="GO:0071555">
    <property type="term" value="P:cell wall organization"/>
    <property type="evidence" value="ECO:0007669"/>
    <property type="project" value="UniProtKB-KW"/>
</dbReference>
<keyword evidence="10" id="KW-0813">Transport</keyword>
<feature type="transmembrane region" description="Helical" evidence="10">
    <location>
        <begin position="428"/>
        <end position="450"/>
    </location>
</feature>
<organism evidence="13 14">
    <name type="scientific">Caulobacter flavus</name>
    <dbReference type="NCBI Taxonomy" id="1679497"/>
    <lineage>
        <taxon>Bacteria</taxon>
        <taxon>Pseudomonadati</taxon>
        <taxon>Pseudomonadota</taxon>
        <taxon>Alphaproteobacteria</taxon>
        <taxon>Caulobacterales</taxon>
        <taxon>Caulobacteraceae</taxon>
        <taxon>Caulobacter</taxon>
    </lineage>
</organism>
<evidence type="ECO:0000256" key="2">
    <source>
        <dbReference type="ARBA" id="ARBA00022475"/>
    </source>
</evidence>
<dbReference type="Pfam" id="PF03023">
    <property type="entry name" value="MurJ"/>
    <property type="match status" value="1"/>
</dbReference>
<feature type="region of interest" description="Disordered" evidence="11">
    <location>
        <begin position="22"/>
        <end position="45"/>
    </location>
</feature>
<evidence type="ECO:0000256" key="8">
    <source>
        <dbReference type="ARBA" id="ARBA00060041"/>
    </source>
</evidence>
<feature type="transmembrane region" description="Helical" evidence="10">
    <location>
        <begin position="494"/>
        <end position="514"/>
    </location>
</feature>
<feature type="transmembrane region" description="Helical" evidence="10">
    <location>
        <begin position="316"/>
        <end position="335"/>
    </location>
</feature>
<dbReference type="InterPro" id="IPR004268">
    <property type="entry name" value="MurJ"/>
</dbReference>
<reference evidence="13 14" key="1">
    <citation type="submission" date="2017-12" db="EMBL/GenBank/DDBJ databases">
        <title>The genome sequence of Caulobacter flavus CGMCC1 15093.</title>
        <authorList>
            <person name="Gao J."/>
            <person name="Mao X."/>
            <person name="Sun J."/>
        </authorList>
    </citation>
    <scope>NUCLEOTIDE SEQUENCE [LARGE SCALE GENOMIC DNA]</scope>
    <source>
        <strain evidence="13 14">CGMCC1 15093</strain>
    </source>
</reference>
<evidence type="ECO:0000256" key="1">
    <source>
        <dbReference type="ARBA" id="ARBA00004651"/>
    </source>
</evidence>
<dbReference type="NCBIfam" id="TIGR01695">
    <property type="entry name" value="murJ_mviN"/>
    <property type="match status" value="1"/>
</dbReference>
<dbReference type="GO" id="GO:0034204">
    <property type="term" value="P:lipid translocation"/>
    <property type="evidence" value="ECO:0007669"/>
    <property type="project" value="TreeGrafter"/>
</dbReference>
<evidence type="ECO:0000313" key="15">
    <source>
        <dbReference type="Proteomes" id="UP000281192"/>
    </source>
</evidence>
<feature type="transmembrane region" description="Helical" evidence="10">
    <location>
        <begin position="456"/>
        <end position="473"/>
    </location>
</feature>
<name>A0A2N5CTP7_9CAUL</name>
<evidence type="ECO:0000256" key="9">
    <source>
        <dbReference type="ARBA" id="ARBA00061532"/>
    </source>
</evidence>
<feature type="transmembrane region" description="Helical" evidence="10">
    <location>
        <begin position="356"/>
        <end position="377"/>
    </location>
</feature>
<evidence type="ECO:0000256" key="10">
    <source>
        <dbReference type="HAMAP-Rule" id="MF_02078"/>
    </source>
</evidence>
<evidence type="ECO:0000313" key="12">
    <source>
        <dbReference type="EMBL" id="AYV45857.1"/>
    </source>
</evidence>
<dbReference type="EMBL" id="CP026100">
    <property type="protein sequence ID" value="AYV45857.1"/>
    <property type="molecule type" value="Genomic_DNA"/>
</dbReference>
<feature type="transmembrane region" description="Helical" evidence="10">
    <location>
        <begin position="534"/>
        <end position="557"/>
    </location>
</feature>
<reference evidence="12 15" key="2">
    <citation type="submission" date="2018-01" db="EMBL/GenBank/DDBJ databases">
        <title>Complete genome sequence of Caulobacter flavus RHGG3.</title>
        <authorList>
            <person name="Yang E."/>
        </authorList>
    </citation>
    <scope>NUCLEOTIDE SEQUENCE [LARGE SCALE GENOMIC DNA]</scope>
    <source>
        <strain evidence="12 15">RHGG3</strain>
    </source>
</reference>
<keyword evidence="3 10" id="KW-0812">Transmembrane</keyword>
<evidence type="ECO:0000256" key="3">
    <source>
        <dbReference type="ARBA" id="ARBA00022692"/>
    </source>
</evidence>
<gene>
    <name evidence="13" type="primary">mviN</name>
    <name evidence="10" type="synonym">murJ</name>
    <name evidence="12" type="ORF">C1707_06090</name>
    <name evidence="13" type="ORF">CFHF_11390</name>
</gene>
<keyword evidence="15" id="KW-1185">Reference proteome</keyword>
<dbReference type="GO" id="GO:0009252">
    <property type="term" value="P:peptidoglycan biosynthetic process"/>
    <property type="evidence" value="ECO:0007669"/>
    <property type="project" value="UniProtKB-UniRule"/>
</dbReference>
<sequence>MHFASNLGAVPAPRLDALTRSAQKPDVTDTPAAPPEPTSAAPAKKGGGLLKSSMIYSGLTLVSRFMGFVRDLAMSYRMGASATPAADAFATALAFPNLFRRFFAEGAFAAAFVPAYAKSLQDDGEEKADVMAADAMATLAAATIIITVICQLAMPWLMMLISPGFAADPAKYKLAVLLTQITMPYLPCMAIVAHLSGVLNARDRFILSAGAPVLLNIATLAFILPQSDPIDAAVWGAAGVVVAGVAQAALLVWGVNKSGAKVHWRLPRLTPEVKALIGKAIPGALAASATQVNIFISGNLASHVPGGRTWLATADRLYQLPLGLVGVAIGVALLPRLSRAVNTGDGDDAQSAMDQAIALALAFTLPAAAALVAMPGFLSDGLYTRGEFTAFDASQTASALFFYGLGTPAFVLQQLYSRAFFARGDTKTPMRFALVSVAVNIAFGIVLFNLVGVKGIAAATAIASWLNVGQMAFTLWRKGHYGPSGQTWSRVTKILLASLGMGLVLAAASHWRPLIEAPLEAMGLRGHVIGAKEIALVLTVLVGGGLYFPLLFLFGGVKPSELKAALRRRKAT</sequence>
<keyword evidence="7 10" id="KW-0472">Membrane</keyword>
<dbReference type="PANTHER" id="PTHR47019">
    <property type="entry name" value="LIPID II FLIPPASE MURJ"/>
    <property type="match status" value="1"/>
</dbReference>
<dbReference type="UniPathway" id="UPA00219"/>
<feature type="transmembrane region" description="Helical" evidence="10">
    <location>
        <begin position="276"/>
        <end position="296"/>
    </location>
</feature>
<dbReference type="GO" id="GO:0008360">
    <property type="term" value="P:regulation of cell shape"/>
    <property type="evidence" value="ECO:0007669"/>
    <property type="project" value="UniProtKB-KW"/>
</dbReference>
<evidence type="ECO:0000256" key="6">
    <source>
        <dbReference type="ARBA" id="ARBA00022989"/>
    </source>
</evidence>
<feature type="transmembrane region" description="Helical" evidence="10">
    <location>
        <begin position="232"/>
        <end position="255"/>
    </location>
</feature>
<keyword evidence="2 10" id="KW-1003">Cell membrane</keyword>
<comment type="subcellular location">
    <subcellularLocation>
        <location evidence="10">Cell inner membrane</location>
        <topology evidence="10">Multi-pass membrane protein</topology>
    </subcellularLocation>
    <subcellularLocation>
        <location evidence="1">Cell membrane</location>
        <topology evidence="1">Multi-pass membrane protein</topology>
    </subcellularLocation>
</comment>
<feature type="transmembrane region" description="Helical" evidence="10">
    <location>
        <begin position="397"/>
        <end position="416"/>
    </location>
</feature>
<dbReference type="GO" id="GO:0005886">
    <property type="term" value="C:plasma membrane"/>
    <property type="evidence" value="ECO:0007669"/>
    <property type="project" value="UniProtKB-SubCell"/>
</dbReference>
<dbReference type="HAMAP" id="MF_02078">
    <property type="entry name" value="MurJ_MviN"/>
    <property type="match status" value="1"/>
</dbReference>
<dbReference type="Proteomes" id="UP000234483">
    <property type="component" value="Unassembled WGS sequence"/>
</dbReference>
<dbReference type="OrthoDB" id="9816572at2"/>
<keyword evidence="10" id="KW-0961">Cell wall biogenesis/degradation</keyword>
<dbReference type="Proteomes" id="UP000281192">
    <property type="component" value="Chromosome"/>
</dbReference>
<keyword evidence="5 10" id="KW-0573">Peptidoglycan synthesis</keyword>
<dbReference type="CDD" id="cd13123">
    <property type="entry name" value="MATE_MurJ_like"/>
    <property type="match status" value="1"/>
</dbReference>
<keyword evidence="10" id="KW-0997">Cell inner membrane</keyword>
<protein>
    <recommendedName>
        <fullName evidence="10">Probable lipid II flippase MurJ</fullName>
    </recommendedName>
</protein>